<evidence type="ECO:0000313" key="2">
    <source>
        <dbReference type="EMBL" id="ART59794.1"/>
    </source>
</evidence>
<gene>
    <name evidence="2" type="ORF">CBP36_14005</name>
</gene>
<dbReference type="OrthoDB" id="8592370at2"/>
<dbReference type="RefSeq" id="WP_086927846.1">
    <property type="nucleotide sequence ID" value="NZ_CP021362.1"/>
</dbReference>
<dbReference type="Gene3D" id="3.30.700.10">
    <property type="entry name" value="Glycoprotein, Type 4 Pilin"/>
    <property type="match status" value="1"/>
</dbReference>
<dbReference type="GO" id="GO:0043683">
    <property type="term" value="P:type IV pilus assembly"/>
    <property type="evidence" value="ECO:0007669"/>
    <property type="project" value="InterPro"/>
</dbReference>
<keyword evidence="3" id="KW-1185">Reference proteome</keyword>
<keyword evidence="1" id="KW-0812">Transmembrane</keyword>
<dbReference type="PANTHER" id="PTHR30093">
    <property type="entry name" value="GENERAL SECRETION PATHWAY PROTEIN G"/>
    <property type="match status" value="1"/>
</dbReference>
<dbReference type="NCBIfam" id="TIGR02532">
    <property type="entry name" value="IV_pilin_GFxxxE"/>
    <property type="match status" value="1"/>
</dbReference>
<dbReference type="PANTHER" id="PTHR30093:SF47">
    <property type="entry name" value="TYPE IV PILUS NON-CORE MINOR PILIN PILE"/>
    <property type="match status" value="1"/>
</dbReference>
<keyword evidence="1" id="KW-1133">Transmembrane helix</keyword>
<dbReference type="KEGG" id="acip:CBP36_14005"/>
<dbReference type="Pfam" id="PF07963">
    <property type="entry name" value="N_methyl"/>
    <property type="match status" value="1"/>
</dbReference>
<organism evidence="2 3">
    <name type="scientific">Acidovorax carolinensis</name>
    <dbReference type="NCBI Taxonomy" id="553814"/>
    <lineage>
        <taxon>Bacteria</taxon>
        <taxon>Pseudomonadati</taxon>
        <taxon>Pseudomonadota</taxon>
        <taxon>Betaproteobacteria</taxon>
        <taxon>Burkholderiales</taxon>
        <taxon>Comamonadaceae</taxon>
        <taxon>Acidovorax</taxon>
    </lineage>
</organism>
<accession>A0A240UE67</accession>
<dbReference type="InterPro" id="IPR045584">
    <property type="entry name" value="Pilin-like"/>
</dbReference>
<proteinExistence type="predicted"/>
<dbReference type="AlphaFoldDB" id="A0A240UE67"/>
<reference evidence="2" key="1">
    <citation type="submission" date="2017-05" db="EMBL/GenBank/DDBJ databases">
        <title>Polyphasic characterization of four soil-derived phenanthrene-degrading Acidovorax strains and proposal of Acidovorax phenanthrenivorans sp. nov.</title>
        <authorList>
            <person name="Singleton D."/>
            <person name="Lee J."/>
            <person name="Dickey A.N."/>
            <person name="Stroud A."/>
            <person name="Scholl E.H."/>
            <person name="Wright F.A."/>
            <person name="Aitken M.D."/>
        </authorList>
    </citation>
    <scope>NUCLEOTIDE SEQUENCE</scope>
    <source>
        <strain evidence="2">P4</strain>
    </source>
</reference>
<protein>
    <submittedName>
        <fullName evidence="2">Pilus assembly protein PilE</fullName>
    </submittedName>
</protein>
<feature type="transmembrane region" description="Helical" evidence="1">
    <location>
        <begin position="12"/>
        <end position="32"/>
    </location>
</feature>
<sequence length="172" mass="17870">MKKSLSRGFTLIELMVTVAIIGILAAVAYPAYTDSVIKGRRATARTALAELLQQQERYKTQRNCYIGFTTDSGTGVATASAPSPSTACGGVTPSAVPMKVFSGENFADSHYRLEAATCPDGASGTLSIADCVLVSAIPKRADPAVGTLSLTSTGVKSCTGTALTSNRKLCWP</sequence>
<dbReference type="SUPFAM" id="SSF54523">
    <property type="entry name" value="Pili subunits"/>
    <property type="match status" value="1"/>
</dbReference>
<evidence type="ECO:0000313" key="3">
    <source>
        <dbReference type="Proteomes" id="UP000194440"/>
    </source>
</evidence>
<dbReference type="KEGG" id="acis:CBP35_04925"/>
<dbReference type="Proteomes" id="UP000194440">
    <property type="component" value="Chromosome"/>
</dbReference>
<evidence type="ECO:0000256" key="1">
    <source>
        <dbReference type="SAM" id="Phobius"/>
    </source>
</evidence>
<dbReference type="PROSITE" id="PS00409">
    <property type="entry name" value="PROKAR_NTER_METHYL"/>
    <property type="match status" value="1"/>
</dbReference>
<dbReference type="Pfam" id="PF16732">
    <property type="entry name" value="ComP_DUS"/>
    <property type="match status" value="1"/>
</dbReference>
<dbReference type="InterPro" id="IPR012902">
    <property type="entry name" value="N_methyl_site"/>
</dbReference>
<dbReference type="InterPro" id="IPR031982">
    <property type="entry name" value="PilE-like"/>
</dbReference>
<name>A0A240UE67_9BURK</name>
<dbReference type="EMBL" id="CP021366">
    <property type="protein sequence ID" value="ART59794.1"/>
    <property type="molecule type" value="Genomic_DNA"/>
</dbReference>
<keyword evidence="1" id="KW-0472">Membrane</keyword>